<reference evidence="3" key="1">
    <citation type="submission" date="2021-01" db="EMBL/GenBank/DDBJ databases">
        <authorList>
            <person name="Corre E."/>
            <person name="Pelletier E."/>
            <person name="Niang G."/>
            <person name="Scheremetjew M."/>
            <person name="Finn R."/>
            <person name="Kale V."/>
            <person name="Holt S."/>
            <person name="Cochrane G."/>
            <person name="Meng A."/>
            <person name="Brown T."/>
            <person name="Cohen L."/>
        </authorList>
    </citation>
    <scope>NUCLEOTIDE SEQUENCE</scope>
    <source>
        <strain evidence="3">CCCM811</strain>
    </source>
</reference>
<feature type="compositionally biased region" description="Polar residues" evidence="1">
    <location>
        <begin position="630"/>
        <end position="639"/>
    </location>
</feature>
<accession>A0A7S4DP31</accession>
<gene>
    <name evidence="3" type="ORF">LGLO00237_LOCUS12703</name>
</gene>
<feature type="region of interest" description="Disordered" evidence="1">
    <location>
        <begin position="630"/>
        <end position="649"/>
    </location>
</feature>
<dbReference type="EMBL" id="HBIV01017483">
    <property type="protein sequence ID" value="CAE0661113.1"/>
    <property type="molecule type" value="Transcribed_RNA"/>
</dbReference>
<keyword evidence="2" id="KW-1133">Transmembrane helix</keyword>
<protein>
    <recommendedName>
        <fullName evidence="4">DUF389 domain-containing protein</fullName>
    </recommendedName>
</protein>
<dbReference type="PANTHER" id="PTHR20992:SF9">
    <property type="entry name" value="AT15442P-RELATED"/>
    <property type="match status" value="1"/>
</dbReference>
<evidence type="ECO:0000256" key="2">
    <source>
        <dbReference type="SAM" id="Phobius"/>
    </source>
</evidence>
<feature type="transmembrane region" description="Helical" evidence="2">
    <location>
        <begin position="384"/>
        <end position="403"/>
    </location>
</feature>
<organism evidence="3">
    <name type="scientific">Lotharella globosa</name>
    <dbReference type="NCBI Taxonomy" id="91324"/>
    <lineage>
        <taxon>Eukaryota</taxon>
        <taxon>Sar</taxon>
        <taxon>Rhizaria</taxon>
        <taxon>Cercozoa</taxon>
        <taxon>Chlorarachniophyceae</taxon>
        <taxon>Lotharella</taxon>
    </lineage>
</organism>
<feature type="transmembrane region" description="Helical" evidence="2">
    <location>
        <begin position="446"/>
        <end position="473"/>
    </location>
</feature>
<feature type="region of interest" description="Disordered" evidence="1">
    <location>
        <begin position="156"/>
        <end position="240"/>
    </location>
</feature>
<proteinExistence type="predicted"/>
<feature type="compositionally biased region" description="Basic and acidic residues" evidence="1">
    <location>
        <begin position="156"/>
        <end position="207"/>
    </location>
</feature>
<dbReference type="InterPro" id="IPR005240">
    <property type="entry name" value="DUF389"/>
</dbReference>
<feature type="transmembrane region" description="Helical" evidence="2">
    <location>
        <begin position="418"/>
        <end position="439"/>
    </location>
</feature>
<sequence>MGFFRVEVVIPKDLNLIKRALVEAKKNGDQNLRNAMSEWKDEDNISRYKLEAALKKAFPHSKDNIHYLVSSLSYDTENSISLSEFWDNIGRKSKTHPAGNRRKVIESLAKFQCGSEDQLPFIETETTNAYIFQWNTTAEGAENARKILMEEKIGAFHLEGPERKDDTENKRDREKQEEERKKHIGESTDERDNERKKKAQRSEDKVTGAHANAGDESEDRIQSGSGSKELKDEEGDEDIQSKQKAFGVVSIFELKTASPQPIDYIENERKQKRKEDAEEEKEKGFMSSYVLQFKEYAEAGKRPLFEIHAEIEAGMHMTFNYMINLYGGAAIAAVGLSINSASIVVASMLISPLMNPLLAIVFGAAVHDWRMFRIGLFNETKSMFHCIFMGFLMGLILTPLRAADQNWPTDEMKSRGDLLSLSAATIFAIASGLVVGVNVSDSGFNALVGVAISASLLPPVVLTGMALAFAAVAPSIYPTGVIDTTPETQDTTSIHLVVDTDNYIVSGWSTEYRADVASMLRIGYISLAIYLVNCVVIVIVCLLVFRLKSYSATKAIDLGWHRHDSLFHRMEKFKKYFRKHGIGSRIVSRMYSEAAEATAVERRECDEDPRNDVEGKIPSDVDMEAALEATISQGSSKQQADPPPGCVSM</sequence>
<dbReference type="AlphaFoldDB" id="A0A7S4DP31"/>
<evidence type="ECO:0000256" key="1">
    <source>
        <dbReference type="SAM" id="MobiDB-lite"/>
    </source>
</evidence>
<dbReference type="Pfam" id="PF04087">
    <property type="entry name" value="DUF389"/>
    <property type="match status" value="1"/>
</dbReference>
<name>A0A7S4DP31_9EUKA</name>
<keyword evidence="2" id="KW-0472">Membrane</keyword>
<evidence type="ECO:0000313" key="3">
    <source>
        <dbReference type="EMBL" id="CAE0661113.1"/>
    </source>
</evidence>
<dbReference type="PANTHER" id="PTHR20992">
    <property type="entry name" value="AT15442P-RELATED"/>
    <property type="match status" value="1"/>
</dbReference>
<keyword evidence="2" id="KW-0812">Transmembrane</keyword>
<feature type="transmembrane region" description="Helical" evidence="2">
    <location>
        <begin position="522"/>
        <end position="545"/>
    </location>
</feature>
<evidence type="ECO:0008006" key="4">
    <source>
        <dbReference type="Google" id="ProtNLM"/>
    </source>
</evidence>